<keyword evidence="2" id="KW-0732">Signal</keyword>
<keyword evidence="4" id="KW-1185">Reference proteome</keyword>
<evidence type="ECO:0000256" key="1">
    <source>
        <dbReference type="SAM" id="MobiDB-lite"/>
    </source>
</evidence>
<feature type="chain" id="PRO_5013257196" evidence="2">
    <location>
        <begin position="20"/>
        <end position="193"/>
    </location>
</feature>
<dbReference type="EMBL" id="LNIX01000021">
    <property type="protein sequence ID" value="OXA43651.1"/>
    <property type="molecule type" value="Genomic_DNA"/>
</dbReference>
<feature type="signal peptide" evidence="2">
    <location>
        <begin position="1"/>
        <end position="19"/>
    </location>
</feature>
<reference evidence="3 4" key="1">
    <citation type="submission" date="2015-12" db="EMBL/GenBank/DDBJ databases">
        <title>The genome of Folsomia candida.</title>
        <authorList>
            <person name="Faddeeva A."/>
            <person name="Derks M.F."/>
            <person name="Anvar Y."/>
            <person name="Smit S."/>
            <person name="Van Straalen N."/>
            <person name="Roelofs D."/>
        </authorList>
    </citation>
    <scope>NUCLEOTIDE SEQUENCE [LARGE SCALE GENOMIC DNA]</scope>
    <source>
        <strain evidence="3 4">VU population</strain>
        <tissue evidence="3">Whole body</tissue>
    </source>
</reference>
<sequence length="193" mass="21098">MGKALLFLMAAIVINMASADNVTSVVPANQPMYAVHDYASTELQKRRTIADGLACDSDFGLDLEEIVAEIEKHVDSNEEMAVKLKTKFQERMEMNNAQNLCLRGSWCDMGVCRKRAQIQGRSMVEAAPKEKEDPKPAPPPLPKAALVPKAAEAPMTTAVPATTMASIATREAILLCRWTVLTLMAVLIPRNLC</sequence>
<comment type="caution">
    <text evidence="3">The sequence shown here is derived from an EMBL/GenBank/DDBJ whole genome shotgun (WGS) entry which is preliminary data.</text>
</comment>
<organism evidence="3 4">
    <name type="scientific">Folsomia candida</name>
    <name type="common">Springtail</name>
    <dbReference type="NCBI Taxonomy" id="158441"/>
    <lineage>
        <taxon>Eukaryota</taxon>
        <taxon>Metazoa</taxon>
        <taxon>Ecdysozoa</taxon>
        <taxon>Arthropoda</taxon>
        <taxon>Hexapoda</taxon>
        <taxon>Collembola</taxon>
        <taxon>Entomobryomorpha</taxon>
        <taxon>Isotomoidea</taxon>
        <taxon>Isotomidae</taxon>
        <taxon>Proisotominae</taxon>
        <taxon>Folsomia</taxon>
    </lineage>
</organism>
<evidence type="ECO:0000313" key="4">
    <source>
        <dbReference type="Proteomes" id="UP000198287"/>
    </source>
</evidence>
<name>A0A226DGD3_FOLCA</name>
<evidence type="ECO:0000256" key="2">
    <source>
        <dbReference type="SAM" id="SignalP"/>
    </source>
</evidence>
<dbReference type="AlphaFoldDB" id="A0A226DGD3"/>
<dbReference type="Proteomes" id="UP000198287">
    <property type="component" value="Unassembled WGS sequence"/>
</dbReference>
<evidence type="ECO:0000313" key="3">
    <source>
        <dbReference type="EMBL" id="OXA43651.1"/>
    </source>
</evidence>
<accession>A0A226DGD3</accession>
<gene>
    <name evidence="3" type="ORF">Fcan01_21539</name>
</gene>
<feature type="region of interest" description="Disordered" evidence="1">
    <location>
        <begin position="124"/>
        <end position="143"/>
    </location>
</feature>
<protein>
    <submittedName>
        <fullName evidence="3">Plexin-B1</fullName>
    </submittedName>
</protein>
<proteinExistence type="predicted"/>